<dbReference type="GO" id="GO:0019464">
    <property type="term" value="P:glycine decarboxylation via glycine cleavage system"/>
    <property type="evidence" value="ECO:0007669"/>
    <property type="project" value="EnsemblFungi"/>
</dbReference>
<dbReference type="EMBL" id="HE576755">
    <property type="protein sequence ID" value="CCC69964.1"/>
    <property type="molecule type" value="Genomic_DNA"/>
</dbReference>
<keyword evidence="4 7" id="KW-0560">Oxidoreductase</keyword>
<dbReference type="InterPro" id="IPR015424">
    <property type="entry name" value="PyrdxlP-dep_Trfase"/>
</dbReference>
<dbReference type="GO" id="GO:0030170">
    <property type="term" value="F:pyridoxal phosphate binding"/>
    <property type="evidence" value="ECO:0007669"/>
    <property type="project" value="TreeGrafter"/>
</dbReference>
<dbReference type="InterPro" id="IPR015421">
    <property type="entry name" value="PyrdxlP-dep_Trfase_major"/>
</dbReference>
<protein>
    <recommendedName>
        <fullName evidence="7">Glycine cleavage system P protein</fullName>
        <ecNumber evidence="7">1.4.4.2</ecNumber>
    </recommendedName>
</protein>
<dbReference type="FunCoup" id="G0VEH3">
    <property type="interactions" value="788"/>
</dbReference>
<comment type="function">
    <text evidence="7">The glycine cleavage system catalyzes the degradation of glycine.</text>
</comment>
<evidence type="ECO:0000313" key="11">
    <source>
        <dbReference type="Proteomes" id="UP000001640"/>
    </source>
</evidence>
<keyword evidence="3 6" id="KW-0663">Pyridoxal phosphate</keyword>
<dbReference type="CDD" id="cd00613">
    <property type="entry name" value="GDC-P"/>
    <property type="match status" value="2"/>
</dbReference>
<keyword evidence="11" id="KW-1185">Reference proteome</keyword>
<dbReference type="GO" id="GO:0006730">
    <property type="term" value="P:one-carbon metabolic process"/>
    <property type="evidence" value="ECO:0007669"/>
    <property type="project" value="EnsemblFungi"/>
</dbReference>
<dbReference type="SUPFAM" id="SSF53383">
    <property type="entry name" value="PLP-dependent transferases"/>
    <property type="match status" value="2"/>
</dbReference>
<dbReference type="HOGENOM" id="CLU_004620_3_1_1"/>
<comment type="catalytic activity">
    <reaction evidence="5 7">
        <text>N(6)-[(R)-lipoyl]-L-lysyl-[glycine-cleavage complex H protein] + glycine + H(+) = N(6)-[(R)-S(8)-aminomethyldihydrolipoyl]-L-lysyl-[glycine-cleavage complex H protein] + CO2</text>
        <dbReference type="Rhea" id="RHEA:24304"/>
        <dbReference type="Rhea" id="RHEA-COMP:10494"/>
        <dbReference type="Rhea" id="RHEA-COMP:10495"/>
        <dbReference type="ChEBI" id="CHEBI:15378"/>
        <dbReference type="ChEBI" id="CHEBI:16526"/>
        <dbReference type="ChEBI" id="CHEBI:57305"/>
        <dbReference type="ChEBI" id="CHEBI:83099"/>
        <dbReference type="ChEBI" id="CHEBI:83143"/>
        <dbReference type="EC" id="1.4.4.2"/>
    </reaction>
</comment>
<dbReference type="Pfam" id="PF21478">
    <property type="entry name" value="GcvP2_C"/>
    <property type="match status" value="1"/>
</dbReference>
<dbReference type="GO" id="GO:0005960">
    <property type="term" value="C:glycine cleavage complex"/>
    <property type="evidence" value="ECO:0007669"/>
    <property type="project" value="TreeGrafter"/>
</dbReference>
<evidence type="ECO:0000256" key="7">
    <source>
        <dbReference type="RuleBase" id="RU364056"/>
    </source>
</evidence>
<dbReference type="PANTHER" id="PTHR11773">
    <property type="entry name" value="GLYCINE DEHYDROGENASE, DECARBOXYLATING"/>
    <property type="match status" value="1"/>
</dbReference>
<dbReference type="InterPro" id="IPR015422">
    <property type="entry name" value="PyrdxlP-dep_Trfase_small"/>
</dbReference>
<keyword evidence="7" id="KW-0809">Transit peptide</keyword>
<dbReference type="FunFam" id="3.40.640.10:FF:000005">
    <property type="entry name" value="Glycine dehydrogenase (decarboxylating), mitochondrial"/>
    <property type="match status" value="1"/>
</dbReference>
<dbReference type="Gene3D" id="3.40.640.10">
    <property type="entry name" value="Type I PLP-dependent aspartate aminotransferase-like (Major domain)"/>
    <property type="match status" value="2"/>
</dbReference>
<reference key="2">
    <citation type="submission" date="2011-08" db="EMBL/GenBank/DDBJ databases">
        <title>Genome sequence of Naumovozyma castellii.</title>
        <authorList>
            <person name="Gordon J.L."/>
            <person name="Armisen D."/>
            <person name="Proux-Wera E."/>
            <person name="OhEigeartaigh S.S."/>
            <person name="Byrne K.P."/>
            <person name="Wolfe K.H."/>
        </authorList>
    </citation>
    <scope>NUCLEOTIDE SEQUENCE</scope>
    <source>
        <strain>Type strain:CBS 4309</strain>
    </source>
</reference>
<comment type="subcellular location">
    <subcellularLocation>
        <location evidence="7">Mitochondrion</location>
    </subcellularLocation>
</comment>
<evidence type="ECO:0000256" key="1">
    <source>
        <dbReference type="ARBA" id="ARBA00001933"/>
    </source>
</evidence>
<dbReference type="AlphaFoldDB" id="G0VEH3"/>
<dbReference type="InParanoid" id="G0VEH3"/>
<feature type="modified residue" description="N6-(pyridoxal phosphate)lysine" evidence="6">
    <location>
        <position position="775"/>
    </location>
</feature>
<keyword evidence="7" id="KW-0496">Mitochondrion</keyword>
<dbReference type="OMA" id="RNLICTC"/>
<evidence type="ECO:0000313" key="10">
    <source>
        <dbReference type="EMBL" id="CCC69964.1"/>
    </source>
</evidence>
<dbReference type="GO" id="GO:0016594">
    <property type="term" value="F:glycine binding"/>
    <property type="evidence" value="ECO:0007669"/>
    <property type="project" value="TreeGrafter"/>
</dbReference>
<evidence type="ECO:0000256" key="6">
    <source>
        <dbReference type="PIRSR" id="PIRSR603437-50"/>
    </source>
</evidence>
<dbReference type="Gene3D" id="3.90.1150.10">
    <property type="entry name" value="Aspartate Aminotransferase, domain 1"/>
    <property type="match status" value="2"/>
</dbReference>
<dbReference type="EC" id="1.4.4.2" evidence="7"/>
<gene>
    <name evidence="10" type="primary">NCAS0D03830</name>
    <name evidence="10" type="ordered locus">NCAS_0D03830</name>
</gene>
<dbReference type="Proteomes" id="UP000001640">
    <property type="component" value="Chromosome 4"/>
</dbReference>
<dbReference type="InterPro" id="IPR003437">
    <property type="entry name" value="GcvP"/>
</dbReference>
<dbReference type="KEGG" id="ncs:NCAS_0D03830"/>
<evidence type="ECO:0000256" key="4">
    <source>
        <dbReference type="ARBA" id="ARBA00023002"/>
    </source>
</evidence>
<comment type="cofactor">
    <cofactor evidence="1 6 7">
        <name>pyridoxal 5'-phosphate</name>
        <dbReference type="ChEBI" id="CHEBI:597326"/>
    </cofactor>
</comment>
<comment type="similarity">
    <text evidence="2 7">Belongs to the GcvP family.</text>
</comment>
<evidence type="ECO:0000259" key="8">
    <source>
        <dbReference type="Pfam" id="PF02347"/>
    </source>
</evidence>
<feature type="domain" description="Glycine dehydrogenase C-terminal" evidence="9">
    <location>
        <begin position="855"/>
        <end position="976"/>
    </location>
</feature>
<dbReference type="InterPro" id="IPR049315">
    <property type="entry name" value="GDC-P_N"/>
</dbReference>
<reference evidence="10 11" key="1">
    <citation type="journal article" date="2011" name="Proc. Natl. Acad. Sci. U.S.A.">
        <title>Evolutionary erosion of yeast sex chromosomes by mating-type switching accidents.</title>
        <authorList>
            <person name="Gordon J.L."/>
            <person name="Armisen D."/>
            <person name="Proux-Wera E."/>
            <person name="Oheigeartaigh S.S."/>
            <person name="Byrne K.P."/>
            <person name="Wolfe K.H."/>
        </authorList>
    </citation>
    <scope>NUCLEOTIDE SEQUENCE [LARGE SCALE GENOMIC DNA]</scope>
    <source>
        <strain evidence="11">ATCC 76901 / BCRC 22586 / CBS 4309 / NBRC 1992 / NRRL Y-12630</strain>
    </source>
</reference>
<name>G0VEH3_NAUCA</name>
<dbReference type="GeneID" id="96903570"/>
<feature type="domain" description="Glycine cleavage system P-protein N-terminal" evidence="8">
    <location>
        <begin position="71"/>
        <end position="514"/>
    </location>
</feature>
<organism evidence="10 11">
    <name type="scientific">Naumovozyma castellii</name>
    <name type="common">Yeast</name>
    <name type="synonym">Saccharomyces castellii</name>
    <dbReference type="NCBI Taxonomy" id="27288"/>
    <lineage>
        <taxon>Eukaryota</taxon>
        <taxon>Fungi</taxon>
        <taxon>Dikarya</taxon>
        <taxon>Ascomycota</taxon>
        <taxon>Saccharomycotina</taxon>
        <taxon>Saccharomycetes</taxon>
        <taxon>Saccharomycetales</taxon>
        <taxon>Saccharomycetaceae</taxon>
        <taxon>Naumovozyma</taxon>
    </lineage>
</organism>
<dbReference type="FunFam" id="3.40.640.10:FF:000007">
    <property type="entry name" value="glycine dehydrogenase (Decarboxylating), mitochondrial"/>
    <property type="match status" value="1"/>
</dbReference>
<feature type="domain" description="Glycine cleavage system P-protein N-terminal" evidence="8">
    <location>
        <begin position="546"/>
        <end position="803"/>
    </location>
</feature>
<proteinExistence type="inferred from homology"/>
<dbReference type="GO" id="GO:0004375">
    <property type="term" value="F:glycine dehydrogenase (decarboxylating) activity"/>
    <property type="evidence" value="ECO:0007669"/>
    <property type="project" value="UniProtKB-UniRule"/>
</dbReference>
<evidence type="ECO:0000256" key="3">
    <source>
        <dbReference type="ARBA" id="ARBA00022898"/>
    </source>
</evidence>
<dbReference type="STRING" id="1064592.G0VEH3"/>
<dbReference type="GO" id="GO:0005739">
    <property type="term" value="C:mitochondrion"/>
    <property type="evidence" value="ECO:0007669"/>
    <property type="project" value="UniProtKB-SubCell"/>
</dbReference>
<dbReference type="RefSeq" id="XP_003676325.1">
    <property type="nucleotide sequence ID" value="XM_003676277.1"/>
</dbReference>
<dbReference type="eggNOG" id="KOG2040">
    <property type="taxonomic scope" value="Eukaryota"/>
</dbReference>
<accession>G0VEH3</accession>
<evidence type="ECO:0000259" key="9">
    <source>
        <dbReference type="Pfam" id="PF21478"/>
    </source>
</evidence>
<evidence type="ECO:0000256" key="2">
    <source>
        <dbReference type="ARBA" id="ARBA00010756"/>
    </source>
</evidence>
<dbReference type="NCBIfam" id="TIGR00461">
    <property type="entry name" value="gcvP"/>
    <property type="match status" value="1"/>
</dbReference>
<sequence length="1038" mass="115217">MLRSKVFVQLVRSTRTWSSSVPHIKSRFVVRSFSTCLPKFNIQCDISTKQYGKVYASDPLDASRPLDTFARRHLGPSPDNVNQMLKKMGYNDLDSFIGSVIPPNVLKMRPLKFKSSPKGGFTEHEMIENLTQLGEKNKYKVKNLIGKGYYGTLLPPVIQRNLLESPEWYTSYTPYQPEISQGRLESLLNFQTVVSDLTGLPIANASLLDEGTAAAEAMLLAFHLSKKKKTKFIIDDNTHSQTKSVLRTRANPFNIELIEVDCTKTEKVLPLLEQKDVAGCFVQYPGTDGSLISGEILQKLADSVHSHKSLFIVASDLMALTLLNPPAKYGADIVLGSTQRFGVPMGYGGPHAAFFSVTDPLKRKIPGRIVGVSKDRLGNTALRLALQTREQHIKRDKATSNICTAQALLANVASNYCVYHGPEGIRNIAKRIYGFTTALANIIKSDLCPHSLVNETWFDTLTISLSSETASAEVLQRALNDFNMNLFKVDEHTISLSFDETTREADLQALLALLTGKENEIEIPNKLPEFPKLHLRPMDFLTTPVFNKHHSETAMLRYLHNLQSRDLSLANSMIPLGSCTMKLNSTVEMMPITWPQFANIHPFQPKDQVLGYQEMIKSLEEDLLSITGFDGISLQPNSGASGEYTGLRVIRTYLEDKGESQRDVCLIPVSAHGTNPASAAMCDLRVVPVNCLSNGSLDLDDLKLKAEKYKDSLAAVMITYPSTYGLFGNLVKDAFDVVHSFGGQVYLDGANMNAQVGLTSPGDLGADVCHLNLHKTFAIPHGGGGPAGAPICVRKHLVPYLPSHDVVEMITDPNQGNGKTKCIAPVSSAPYGNALVLPISYAYIKMMGTEALPFASVIAILNANYMMTRLRDHYKILFVNEDKSYKHCGHEFIIDLREYKEKGIEAIDIAKRLQDYGFHAPTLAFPVPGTLMVEPTESENLEELDRFIDSMISIKREIDLLVQGEPEGQILKMSPHSLQDLITSKDWETRGYTREQAAYPLPFLKDSKFWPVVARVDDKYGDTHLICTCPTVEEMSQE</sequence>
<dbReference type="InterPro" id="IPR049316">
    <property type="entry name" value="GDC-P_C"/>
</dbReference>
<dbReference type="OrthoDB" id="6537869at2759"/>
<dbReference type="InterPro" id="IPR020581">
    <property type="entry name" value="GDC_P"/>
</dbReference>
<evidence type="ECO:0000256" key="5">
    <source>
        <dbReference type="ARBA" id="ARBA00049026"/>
    </source>
</evidence>
<dbReference type="Pfam" id="PF02347">
    <property type="entry name" value="GDC-P"/>
    <property type="match status" value="2"/>
</dbReference>
<dbReference type="PANTHER" id="PTHR11773:SF1">
    <property type="entry name" value="GLYCINE DEHYDROGENASE (DECARBOXYLATING), MITOCHONDRIAL"/>
    <property type="match status" value="1"/>
</dbReference>
<comment type="subunit">
    <text evidence="7">The glycine cleavage system is composed of four proteins: P, T, L and H.</text>
</comment>